<feature type="DNA-binding region" description="H-T-H motif" evidence="2">
    <location>
        <begin position="43"/>
        <end position="62"/>
    </location>
</feature>
<keyword evidence="1 2" id="KW-0238">DNA-binding</keyword>
<dbReference type="PANTHER" id="PTHR30055">
    <property type="entry name" value="HTH-TYPE TRANSCRIPTIONAL REGULATOR RUTR"/>
    <property type="match status" value="1"/>
</dbReference>
<evidence type="ECO:0000313" key="5">
    <source>
        <dbReference type="Proteomes" id="UP001277761"/>
    </source>
</evidence>
<organism evidence="4 5">
    <name type="scientific">Patulibacter brassicae</name>
    <dbReference type="NCBI Taxonomy" id="1705717"/>
    <lineage>
        <taxon>Bacteria</taxon>
        <taxon>Bacillati</taxon>
        <taxon>Actinomycetota</taxon>
        <taxon>Thermoleophilia</taxon>
        <taxon>Solirubrobacterales</taxon>
        <taxon>Patulibacteraceae</taxon>
        <taxon>Patulibacter</taxon>
    </lineage>
</organism>
<evidence type="ECO:0000256" key="2">
    <source>
        <dbReference type="PROSITE-ProRule" id="PRU00335"/>
    </source>
</evidence>
<dbReference type="InterPro" id="IPR009057">
    <property type="entry name" value="Homeodomain-like_sf"/>
</dbReference>
<dbReference type="RefSeq" id="WP_319955386.1">
    <property type="nucleotide sequence ID" value="NZ_JAXAVX010000012.1"/>
</dbReference>
<dbReference type="PRINTS" id="PR00455">
    <property type="entry name" value="HTHTETR"/>
</dbReference>
<evidence type="ECO:0000313" key="4">
    <source>
        <dbReference type="EMBL" id="MDX8153235.1"/>
    </source>
</evidence>
<accession>A0ABU4VN00</accession>
<name>A0ABU4VN00_9ACTN</name>
<dbReference type="InterPro" id="IPR001647">
    <property type="entry name" value="HTH_TetR"/>
</dbReference>
<keyword evidence="5" id="KW-1185">Reference proteome</keyword>
<dbReference type="Pfam" id="PF00440">
    <property type="entry name" value="TetR_N"/>
    <property type="match status" value="1"/>
</dbReference>
<dbReference type="Gene3D" id="1.10.357.10">
    <property type="entry name" value="Tetracycline Repressor, domain 2"/>
    <property type="match status" value="1"/>
</dbReference>
<gene>
    <name evidence="4" type="ORF">SK069_16675</name>
</gene>
<dbReference type="InterPro" id="IPR050109">
    <property type="entry name" value="HTH-type_TetR-like_transc_reg"/>
</dbReference>
<proteinExistence type="predicted"/>
<dbReference type="PROSITE" id="PS50977">
    <property type="entry name" value="HTH_TETR_2"/>
    <property type="match status" value="1"/>
</dbReference>
<sequence>MATAPTGTRRRGTPQAERRAQTRAALLDATIESLVTHGYARTTTGRIAELAGVSRGAQLSYFASRSELLIAAVAHLSEKRIAEFTARVGARSPSLEECLDALWAGVQAPLFDAALELWVAARTDPELRTAMLRFEREIGGAIFAAAESALGDAARRPGFGEDLLHALAVVRGVALLQVTTGASPRTIERQWAHAREQLLQLLGSTG</sequence>
<reference evidence="4 5" key="1">
    <citation type="submission" date="2023-11" db="EMBL/GenBank/DDBJ databases">
        <authorList>
            <person name="Xu M."/>
            <person name="Jiang T."/>
        </authorList>
    </citation>
    <scope>NUCLEOTIDE SEQUENCE [LARGE SCALE GENOMIC DNA]</scope>
    <source>
        <strain evidence="4 5">SD</strain>
    </source>
</reference>
<comment type="caution">
    <text evidence="4">The sequence shown here is derived from an EMBL/GenBank/DDBJ whole genome shotgun (WGS) entry which is preliminary data.</text>
</comment>
<protein>
    <submittedName>
        <fullName evidence="4">TetR family transcriptional regulator</fullName>
    </submittedName>
</protein>
<feature type="domain" description="HTH tetR-type" evidence="3">
    <location>
        <begin position="20"/>
        <end position="80"/>
    </location>
</feature>
<dbReference type="PANTHER" id="PTHR30055:SF226">
    <property type="entry name" value="HTH-TYPE TRANSCRIPTIONAL REGULATOR PKSA"/>
    <property type="match status" value="1"/>
</dbReference>
<dbReference type="EMBL" id="JAXAVX010000012">
    <property type="protein sequence ID" value="MDX8153235.1"/>
    <property type="molecule type" value="Genomic_DNA"/>
</dbReference>
<evidence type="ECO:0000256" key="1">
    <source>
        <dbReference type="ARBA" id="ARBA00023125"/>
    </source>
</evidence>
<evidence type="ECO:0000259" key="3">
    <source>
        <dbReference type="PROSITE" id="PS50977"/>
    </source>
</evidence>
<dbReference type="Proteomes" id="UP001277761">
    <property type="component" value="Unassembled WGS sequence"/>
</dbReference>
<dbReference type="SUPFAM" id="SSF46689">
    <property type="entry name" value="Homeodomain-like"/>
    <property type="match status" value="1"/>
</dbReference>